<dbReference type="InterPro" id="IPR000182">
    <property type="entry name" value="GNAT_dom"/>
</dbReference>
<dbReference type="RefSeq" id="WP_382167003.1">
    <property type="nucleotide sequence ID" value="NZ_JBHTBR010000005.1"/>
</dbReference>
<organism evidence="4 5">
    <name type="scientific">Hirschia litorea</name>
    <dbReference type="NCBI Taxonomy" id="1199156"/>
    <lineage>
        <taxon>Bacteria</taxon>
        <taxon>Pseudomonadati</taxon>
        <taxon>Pseudomonadota</taxon>
        <taxon>Alphaproteobacteria</taxon>
        <taxon>Hyphomonadales</taxon>
        <taxon>Hyphomonadaceae</taxon>
        <taxon>Hirschia</taxon>
    </lineage>
</organism>
<dbReference type="CDD" id="cd04301">
    <property type="entry name" value="NAT_SF"/>
    <property type="match status" value="1"/>
</dbReference>
<dbReference type="PANTHER" id="PTHR43420">
    <property type="entry name" value="ACETYLTRANSFERASE"/>
    <property type="match status" value="1"/>
</dbReference>
<feature type="domain" description="N-acetyltransferase" evidence="3">
    <location>
        <begin position="3"/>
        <end position="148"/>
    </location>
</feature>
<evidence type="ECO:0000313" key="5">
    <source>
        <dbReference type="Proteomes" id="UP001596492"/>
    </source>
</evidence>
<evidence type="ECO:0000256" key="2">
    <source>
        <dbReference type="ARBA" id="ARBA00023315"/>
    </source>
</evidence>
<name>A0ABW2ILN7_9PROT</name>
<evidence type="ECO:0000259" key="3">
    <source>
        <dbReference type="PROSITE" id="PS51186"/>
    </source>
</evidence>
<dbReference type="InterPro" id="IPR050680">
    <property type="entry name" value="YpeA/RimI_acetyltransf"/>
</dbReference>
<dbReference type="InterPro" id="IPR016181">
    <property type="entry name" value="Acyl_CoA_acyltransferase"/>
</dbReference>
<dbReference type="SUPFAM" id="SSF55729">
    <property type="entry name" value="Acyl-CoA N-acyltransferases (Nat)"/>
    <property type="match status" value="1"/>
</dbReference>
<gene>
    <name evidence="4" type="ORF">ACFQS8_09060</name>
</gene>
<comment type="caution">
    <text evidence="4">The sequence shown here is derived from an EMBL/GenBank/DDBJ whole genome shotgun (WGS) entry which is preliminary data.</text>
</comment>
<accession>A0ABW2ILN7</accession>
<keyword evidence="2" id="KW-0012">Acyltransferase</keyword>
<reference evidence="5" key="1">
    <citation type="journal article" date="2019" name="Int. J. Syst. Evol. Microbiol.">
        <title>The Global Catalogue of Microorganisms (GCM) 10K type strain sequencing project: providing services to taxonomists for standard genome sequencing and annotation.</title>
        <authorList>
            <consortium name="The Broad Institute Genomics Platform"/>
            <consortium name="The Broad Institute Genome Sequencing Center for Infectious Disease"/>
            <person name="Wu L."/>
            <person name="Ma J."/>
        </authorList>
    </citation>
    <scope>NUCLEOTIDE SEQUENCE [LARGE SCALE GENOMIC DNA]</scope>
    <source>
        <strain evidence="5">CCUG 51308</strain>
    </source>
</reference>
<dbReference type="Gene3D" id="3.40.630.30">
    <property type="match status" value="1"/>
</dbReference>
<dbReference type="PANTHER" id="PTHR43420:SF12">
    <property type="entry name" value="N-ACETYLTRANSFERASE DOMAIN-CONTAINING PROTEIN"/>
    <property type="match status" value="1"/>
</dbReference>
<keyword evidence="1" id="KW-0808">Transferase</keyword>
<evidence type="ECO:0000256" key="1">
    <source>
        <dbReference type="ARBA" id="ARBA00022679"/>
    </source>
</evidence>
<keyword evidence="5" id="KW-1185">Reference proteome</keyword>
<dbReference type="Pfam" id="PF00583">
    <property type="entry name" value="Acetyltransf_1"/>
    <property type="match status" value="1"/>
</dbReference>
<protein>
    <submittedName>
        <fullName evidence="4">GNAT family N-acetyltransferase</fullName>
    </submittedName>
</protein>
<sequence>MSIIIREAGLDDIAPIVELEQGFAAEDRFPAKTWLRLMQGHSCVHVVKKDLKLVGAAVHLFRKGSSVARLYSISVAPEARGQGLAQLLMAHGEDVAREKVCTRMRLEVRESNEAAISLYKRSGYRVIAKIEGYYPDGEAAQRMEKVLT</sequence>
<dbReference type="Proteomes" id="UP001596492">
    <property type="component" value="Unassembled WGS sequence"/>
</dbReference>
<dbReference type="PROSITE" id="PS51186">
    <property type="entry name" value="GNAT"/>
    <property type="match status" value="1"/>
</dbReference>
<proteinExistence type="predicted"/>
<dbReference type="EMBL" id="JBHTBR010000005">
    <property type="protein sequence ID" value="MFC7291761.1"/>
    <property type="molecule type" value="Genomic_DNA"/>
</dbReference>
<evidence type="ECO:0000313" key="4">
    <source>
        <dbReference type="EMBL" id="MFC7291761.1"/>
    </source>
</evidence>